<dbReference type="RefSeq" id="XP_009828381.1">
    <property type="nucleotide sequence ID" value="XM_009830079.1"/>
</dbReference>
<dbReference type="Gene3D" id="3.30.420.10">
    <property type="entry name" value="Ribonuclease H-like superfamily/Ribonuclease H"/>
    <property type="match status" value="1"/>
</dbReference>
<organism evidence="1">
    <name type="scientific">Aphanomyces astaci</name>
    <name type="common">Crayfish plague agent</name>
    <dbReference type="NCBI Taxonomy" id="112090"/>
    <lineage>
        <taxon>Eukaryota</taxon>
        <taxon>Sar</taxon>
        <taxon>Stramenopiles</taxon>
        <taxon>Oomycota</taxon>
        <taxon>Saprolegniomycetes</taxon>
        <taxon>Saprolegniales</taxon>
        <taxon>Verrucalvaceae</taxon>
        <taxon>Aphanomyces</taxon>
    </lineage>
</organism>
<accession>W4GRM1</accession>
<dbReference type="EMBL" id="KI913123">
    <property type="protein sequence ID" value="ETV81644.1"/>
    <property type="molecule type" value="Genomic_DNA"/>
</dbReference>
<dbReference type="GO" id="GO:0003676">
    <property type="term" value="F:nucleic acid binding"/>
    <property type="evidence" value="ECO:0007669"/>
    <property type="project" value="InterPro"/>
</dbReference>
<protein>
    <recommendedName>
        <fullName evidence="2">DDE-1 domain-containing protein</fullName>
    </recommendedName>
</protein>
<name>W4GRM1_APHAT</name>
<dbReference type="OrthoDB" id="74246at2759"/>
<sequence>MQETKRLKSRAIYIKPMLTEDSTRARLDFAKSFVRLLPSGNHAFVDMNEYIHVDEKWFYLTKVKRKFYVYDDEEMALRAAKSKQFITKVMFLAALVQPRFDHTKKAYFDGKVGVWHFVVVQPAK</sequence>
<reference evidence="1" key="1">
    <citation type="submission" date="2013-12" db="EMBL/GenBank/DDBJ databases">
        <title>The Genome Sequence of Aphanomyces astaci APO3.</title>
        <authorList>
            <consortium name="The Broad Institute Genomics Platform"/>
            <person name="Russ C."/>
            <person name="Tyler B."/>
            <person name="van West P."/>
            <person name="Dieguez-Uribeondo J."/>
            <person name="Young S.K."/>
            <person name="Zeng Q."/>
            <person name="Gargeya S."/>
            <person name="Fitzgerald M."/>
            <person name="Abouelleil A."/>
            <person name="Alvarado L."/>
            <person name="Chapman S.B."/>
            <person name="Gainer-Dewar J."/>
            <person name="Goldberg J."/>
            <person name="Griggs A."/>
            <person name="Gujja S."/>
            <person name="Hansen M."/>
            <person name="Howarth C."/>
            <person name="Imamovic A."/>
            <person name="Ireland A."/>
            <person name="Larimer J."/>
            <person name="McCowan C."/>
            <person name="Murphy C."/>
            <person name="Pearson M."/>
            <person name="Poon T.W."/>
            <person name="Priest M."/>
            <person name="Roberts A."/>
            <person name="Saif S."/>
            <person name="Shea T."/>
            <person name="Sykes S."/>
            <person name="Wortman J."/>
            <person name="Nusbaum C."/>
            <person name="Birren B."/>
        </authorList>
    </citation>
    <scope>NUCLEOTIDE SEQUENCE [LARGE SCALE GENOMIC DNA]</scope>
    <source>
        <strain evidence="1">APO3</strain>
    </source>
</reference>
<evidence type="ECO:0008006" key="2">
    <source>
        <dbReference type="Google" id="ProtNLM"/>
    </source>
</evidence>
<evidence type="ECO:0000313" key="1">
    <source>
        <dbReference type="EMBL" id="ETV81644.1"/>
    </source>
</evidence>
<dbReference type="AlphaFoldDB" id="W4GRM1"/>
<dbReference type="InterPro" id="IPR036397">
    <property type="entry name" value="RNaseH_sf"/>
</dbReference>
<dbReference type="VEuPathDB" id="FungiDB:H257_05271"/>
<gene>
    <name evidence="1" type="ORF">H257_05271</name>
</gene>
<dbReference type="GeneID" id="20807267"/>
<proteinExistence type="predicted"/>
<dbReference type="PANTHER" id="PTHR47169">
    <property type="entry name" value="OS01G0541250 PROTEIN"/>
    <property type="match status" value="1"/>
</dbReference>